<accession>A0A5A5TA06</accession>
<evidence type="ECO:0000313" key="3">
    <source>
        <dbReference type="Proteomes" id="UP000322530"/>
    </source>
</evidence>
<keyword evidence="1" id="KW-0812">Transmembrane</keyword>
<protein>
    <submittedName>
        <fullName evidence="2">Uncharacterized protein</fullName>
    </submittedName>
</protein>
<keyword evidence="1" id="KW-0472">Membrane</keyword>
<dbReference type="OrthoDB" id="166824at2"/>
<proteinExistence type="predicted"/>
<reference evidence="2 3" key="1">
    <citation type="submission" date="2019-01" db="EMBL/GenBank/DDBJ databases">
        <title>Draft genome sequence of Dictyobacter sp. Uno17.</title>
        <authorList>
            <person name="Wang C.M."/>
            <person name="Zheng Y."/>
            <person name="Sakai Y."/>
            <person name="Abe K."/>
            <person name="Yokota A."/>
            <person name="Yabe S."/>
        </authorList>
    </citation>
    <scope>NUCLEOTIDE SEQUENCE [LARGE SCALE GENOMIC DNA]</scope>
    <source>
        <strain evidence="2 3">Uno17</strain>
    </source>
</reference>
<dbReference type="RefSeq" id="WP_149400829.1">
    <property type="nucleotide sequence ID" value="NZ_BIXY01000015.1"/>
</dbReference>
<feature type="transmembrane region" description="Helical" evidence="1">
    <location>
        <begin position="24"/>
        <end position="46"/>
    </location>
</feature>
<dbReference type="AlphaFoldDB" id="A0A5A5TA06"/>
<comment type="caution">
    <text evidence="2">The sequence shown here is derived from an EMBL/GenBank/DDBJ whole genome shotgun (WGS) entry which is preliminary data.</text>
</comment>
<sequence>MSQYEEQKEMKAAESSAEPKERMVIALPIGATIGVIGLVLLLYGLLGHVDYSHSANININLWWGLGMIVFGIVMCAGSYISGRKR</sequence>
<organism evidence="2 3">
    <name type="scientific">Dictyobacter arantiisoli</name>
    <dbReference type="NCBI Taxonomy" id="2014874"/>
    <lineage>
        <taxon>Bacteria</taxon>
        <taxon>Bacillati</taxon>
        <taxon>Chloroflexota</taxon>
        <taxon>Ktedonobacteria</taxon>
        <taxon>Ktedonobacterales</taxon>
        <taxon>Dictyobacteraceae</taxon>
        <taxon>Dictyobacter</taxon>
    </lineage>
</organism>
<keyword evidence="3" id="KW-1185">Reference proteome</keyword>
<evidence type="ECO:0000313" key="2">
    <source>
        <dbReference type="EMBL" id="GCF07819.1"/>
    </source>
</evidence>
<feature type="transmembrane region" description="Helical" evidence="1">
    <location>
        <begin position="61"/>
        <end position="80"/>
    </location>
</feature>
<dbReference type="EMBL" id="BIXY01000015">
    <property type="protein sequence ID" value="GCF07819.1"/>
    <property type="molecule type" value="Genomic_DNA"/>
</dbReference>
<keyword evidence="1" id="KW-1133">Transmembrane helix</keyword>
<dbReference type="Proteomes" id="UP000322530">
    <property type="component" value="Unassembled WGS sequence"/>
</dbReference>
<evidence type="ECO:0000256" key="1">
    <source>
        <dbReference type="SAM" id="Phobius"/>
    </source>
</evidence>
<name>A0A5A5TA06_9CHLR</name>
<gene>
    <name evidence="2" type="ORF">KDI_13830</name>
</gene>